<proteinExistence type="predicted"/>
<gene>
    <name evidence="1" type="ORF">U729_2734</name>
</gene>
<dbReference type="EMBL" id="CP006905">
    <property type="protein sequence ID" value="AIY83015.1"/>
    <property type="molecule type" value="Genomic_DNA"/>
</dbReference>
<dbReference type="KEGG" id="cbv:U729_2734"/>
<dbReference type="OrthoDB" id="9972749at2"/>
<organism evidence="1 2">
    <name type="scientific">Clostridium baratii str. Sullivan</name>
    <dbReference type="NCBI Taxonomy" id="1415775"/>
    <lineage>
        <taxon>Bacteria</taxon>
        <taxon>Bacillati</taxon>
        <taxon>Bacillota</taxon>
        <taxon>Clostridia</taxon>
        <taxon>Eubacteriales</taxon>
        <taxon>Clostridiaceae</taxon>
        <taxon>Clostridium</taxon>
    </lineage>
</organism>
<accession>A0A0A7FVP7</accession>
<dbReference type="STRING" id="1561.NPD11_294"/>
<evidence type="ECO:0000313" key="2">
    <source>
        <dbReference type="Proteomes" id="UP000030635"/>
    </source>
</evidence>
<name>A0A0A7FVP7_9CLOT</name>
<dbReference type="HOGENOM" id="CLU_590121_0_0_9"/>
<dbReference type="eggNOG" id="ENOG503263Z">
    <property type="taxonomic scope" value="Bacteria"/>
</dbReference>
<sequence>MRENKVNNSLETVQKCNEIEMKTTKEYISDSKELLNALKKVQDVILKADGEEIPFLIKVAQTNLTKTTISQCKNMIIELQQNFNDEGIAFFIEKTISLITAAETANLIYGDLIKIKEVRSYLSKKTYNIILLRATKLLDQLKNTKYEESIKLNFIVDNLNQCNKVFEYCWDIYPKNVLSLEQTIVILNSLIKQRVKLGLDNYNVELLKLMIDKNKEKISDVKETKIELDSNGQLLNNTKENKDNLKSSLDESLIIKDNEAVSGLVALDTNTSLATITKDAATKQFINITNNVIQEVKESASNDFINVAFQKYYSIISAIETVNYMKGMVIDKKKIASNISKILTDMIYSNYLAITDSWNKIEEKSEEDYLTYSKEILNYSKMLFEAYRMDKDNKEALYRATEIEIILYKNRNKFKLKYDLYNKIKNNIINNTPIIKEAYPEFKGLVEKSKDSKKKGFWSKIFN</sequence>
<evidence type="ECO:0000313" key="1">
    <source>
        <dbReference type="EMBL" id="AIY83015.1"/>
    </source>
</evidence>
<dbReference type="AlphaFoldDB" id="A0A0A7FVP7"/>
<reference evidence="1 2" key="1">
    <citation type="journal article" date="2015" name="Infect. Genet. Evol.">
        <title>Genomic sequences of six botulinum neurotoxin-producing strains representing three clostridial species illustrate the mobility and diversity of botulinum neurotoxin genes.</title>
        <authorList>
            <person name="Smith T.J."/>
            <person name="Hill K.K."/>
            <person name="Xie G."/>
            <person name="Foley B.T."/>
            <person name="Williamson C.H."/>
            <person name="Foster J.T."/>
            <person name="Johnson S.L."/>
            <person name="Chertkov O."/>
            <person name="Teshima H."/>
            <person name="Gibbons H.S."/>
            <person name="Johnsky L.A."/>
            <person name="Karavis M.A."/>
            <person name="Smith L.A."/>
        </authorList>
    </citation>
    <scope>NUCLEOTIDE SEQUENCE [LARGE SCALE GENOMIC DNA]</scope>
    <source>
        <strain evidence="1">Sullivan</strain>
    </source>
</reference>
<dbReference type="Proteomes" id="UP000030635">
    <property type="component" value="Chromosome"/>
</dbReference>
<protein>
    <submittedName>
        <fullName evidence="1">Uncharacterized protein</fullName>
    </submittedName>
</protein>
<keyword evidence="2" id="KW-1185">Reference proteome</keyword>
<dbReference type="RefSeq" id="WP_039315952.1">
    <property type="nucleotide sequence ID" value="NZ_CP006905.1"/>
</dbReference>